<gene>
    <name evidence="5" type="ORF">FIBSPDRAFT_932161</name>
    <name evidence="4" type="ORF">FIBSPDRAFT_933853</name>
</gene>
<dbReference type="AlphaFoldDB" id="A0A166GA89"/>
<proteinExistence type="predicted"/>
<keyword evidence="2" id="KW-0812">Transmembrane</keyword>
<evidence type="ECO:0000313" key="6">
    <source>
        <dbReference type="Proteomes" id="UP000076532"/>
    </source>
</evidence>
<evidence type="ECO:0000313" key="4">
    <source>
        <dbReference type="EMBL" id="KZP17629.1"/>
    </source>
</evidence>
<keyword evidence="2" id="KW-1133">Transmembrane helix</keyword>
<dbReference type="Gene3D" id="2.60.120.260">
    <property type="entry name" value="Galactose-binding domain-like"/>
    <property type="match status" value="1"/>
</dbReference>
<feature type="signal peptide" evidence="3">
    <location>
        <begin position="1"/>
        <end position="21"/>
    </location>
</feature>
<dbReference type="Proteomes" id="UP000076532">
    <property type="component" value="Unassembled WGS sequence"/>
</dbReference>
<evidence type="ECO:0000256" key="1">
    <source>
        <dbReference type="SAM" id="MobiDB-lite"/>
    </source>
</evidence>
<keyword evidence="2" id="KW-0472">Membrane</keyword>
<evidence type="ECO:0000256" key="2">
    <source>
        <dbReference type="SAM" id="Phobius"/>
    </source>
</evidence>
<evidence type="ECO:0008006" key="7">
    <source>
        <dbReference type="Google" id="ProtNLM"/>
    </source>
</evidence>
<reference evidence="4 6" key="1">
    <citation type="journal article" date="2016" name="Mol. Biol. Evol.">
        <title>Comparative Genomics of Early-Diverging Mushroom-Forming Fungi Provides Insights into the Origins of Lignocellulose Decay Capabilities.</title>
        <authorList>
            <person name="Nagy L.G."/>
            <person name="Riley R."/>
            <person name="Tritt A."/>
            <person name="Adam C."/>
            <person name="Daum C."/>
            <person name="Floudas D."/>
            <person name="Sun H."/>
            <person name="Yadav J.S."/>
            <person name="Pangilinan J."/>
            <person name="Larsson K.H."/>
            <person name="Matsuura K."/>
            <person name="Barry K."/>
            <person name="Labutti K."/>
            <person name="Kuo R."/>
            <person name="Ohm R.A."/>
            <person name="Bhattacharya S.S."/>
            <person name="Shirouzu T."/>
            <person name="Yoshinaga Y."/>
            <person name="Martin F.M."/>
            <person name="Grigoriev I.V."/>
            <person name="Hibbett D.S."/>
        </authorList>
    </citation>
    <scope>NUCLEOTIDE SEQUENCE [LARGE SCALE GENOMIC DNA]</scope>
    <source>
        <strain evidence="4 6">CBS 109695</strain>
    </source>
</reference>
<feature type="region of interest" description="Disordered" evidence="1">
    <location>
        <begin position="268"/>
        <end position="296"/>
    </location>
</feature>
<evidence type="ECO:0000313" key="5">
    <source>
        <dbReference type="EMBL" id="KZP20722.1"/>
    </source>
</evidence>
<keyword evidence="3" id="KW-0732">Signal</keyword>
<evidence type="ECO:0000256" key="3">
    <source>
        <dbReference type="SAM" id="SignalP"/>
    </source>
</evidence>
<organism evidence="4 6">
    <name type="scientific">Athelia psychrophila</name>
    <dbReference type="NCBI Taxonomy" id="1759441"/>
    <lineage>
        <taxon>Eukaryota</taxon>
        <taxon>Fungi</taxon>
        <taxon>Dikarya</taxon>
        <taxon>Basidiomycota</taxon>
        <taxon>Agaricomycotina</taxon>
        <taxon>Agaricomycetes</taxon>
        <taxon>Agaricomycetidae</taxon>
        <taxon>Atheliales</taxon>
        <taxon>Atheliaceae</taxon>
        <taxon>Athelia</taxon>
    </lineage>
</organism>
<sequence>MKFQRVVSLLLLALGVAQSHARPSPDSSSDSTTTAPAMYYIDDQDPEIVWGANQWIHLTSTFAPITWAATQNCFNQTVTIGTAQSEMKRSFTVPFTGSGIILYVVYYNRAGLNATVTLDGDFETINWFVLDSDYATEASFNSYNATLYDIQNLHYGDHSLTVELQNYTGGLPSTILFDYAAVTGTRPTGSAGRNKKLGAGIGGGLGAVAVLGALALILLFVRRRSIAMQSRQPGVTLREAAYEDPFADPSMAKDPSLFNKAKNAVNSVRPGYGHNRRQSSFSHGAGSSPISPVVPAYSGGQKHPWLPLNEE</sequence>
<dbReference type="EMBL" id="KV417553">
    <property type="protein sequence ID" value="KZP20722.1"/>
    <property type="molecule type" value="Genomic_DNA"/>
</dbReference>
<protein>
    <recommendedName>
        <fullName evidence="7">Mid2 domain-containing protein</fullName>
    </recommendedName>
</protein>
<feature type="transmembrane region" description="Helical" evidence="2">
    <location>
        <begin position="197"/>
        <end position="221"/>
    </location>
</feature>
<keyword evidence="6" id="KW-1185">Reference proteome</keyword>
<name>A0A166GA89_9AGAM</name>
<dbReference type="EMBL" id="KV417580">
    <property type="protein sequence ID" value="KZP17629.1"/>
    <property type="molecule type" value="Genomic_DNA"/>
</dbReference>
<accession>A0A166GA89</accession>
<feature type="chain" id="PRO_5007997387" description="Mid2 domain-containing protein" evidence="3">
    <location>
        <begin position="22"/>
        <end position="311"/>
    </location>
</feature>
<dbReference type="OrthoDB" id="2872628at2759"/>